<dbReference type="AlphaFoldDB" id="H2C1Z5"/>
<proteinExistence type="predicted"/>
<reference evidence="1 2" key="1">
    <citation type="submission" date="2012-01" db="EMBL/GenBank/DDBJ databases">
        <title>Improved High-Quality Draft sequence of Metallosphaera yellowstonensis MK1.</title>
        <authorList>
            <consortium name="US DOE Joint Genome Institute"/>
            <person name="Lucas S."/>
            <person name="Han J."/>
            <person name="Cheng J.-F."/>
            <person name="Goodwin L."/>
            <person name="Pitluck S."/>
            <person name="Peters L."/>
            <person name="Teshima H."/>
            <person name="Detter J.C."/>
            <person name="Han C."/>
            <person name="Tapia R."/>
            <person name="Land M."/>
            <person name="Hauser L."/>
            <person name="Kyrpides N."/>
            <person name="Kozubal M."/>
            <person name="Macur R.E."/>
            <person name="Jay Z."/>
            <person name="Inskeep W."/>
            <person name="Woyke T."/>
        </authorList>
    </citation>
    <scope>NUCLEOTIDE SEQUENCE [LARGE SCALE GENOMIC DNA]</scope>
    <source>
        <strain evidence="1 2">MK1</strain>
    </source>
</reference>
<sequence>MALEDLRNASTLLRFSSPTSSLTTLLMVKIVRWP</sequence>
<protein>
    <submittedName>
        <fullName evidence="1">Uncharacterized protein</fullName>
    </submittedName>
</protein>
<dbReference type="HOGENOM" id="CLU_220884_0_0_2"/>
<gene>
    <name evidence="1" type="ORF">MetMK1DRAFT_00007680</name>
</gene>
<dbReference type="EMBL" id="JH597761">
    <property type="protein sequence ID" value="EHP70266.1"/>
    <property type="molecule type" value="Genomic_DNA"/>
</dbReference>
<keyword evidence="2" id="KW-1185">Reference proteome</keyword>
<accession>H2C1Z5</accession>
<evidence type="ECO:0000313" key="1">
    <source>
        <dbReference type="EMBL" id="EHP70266.1"/>
    </source>
</evidence>
<name>H2C1Z5_9CREN</name>
<organism evidence="1 2">
    <name type="scientific">Metallosphaera yellowstonensis MK1</name>
    <dbReference type="NCBI Taxonomy" id="671065"/>
    <lineage>
        <taxon>Archaea</taxon>
        <taxon>Thermoproteota</taxon>
        <taxon>Thermoprotei</taxon>
        <taxon>Sulfolobales</taxon>
        <taxon>Sulfolobaceae</taxon>
        <taxon>Metallosphaera</taxon>
    </lineage>
</organism>
<dbReference type="Proteomes" id="UP000003980">
    <property type="component" value="Unassembled WGS sequence"/>
</dbReference>
<evidence type="ECO:0000313" key="2">
    <source>
        <dbReference type="Proteomes" id="UP000003980"/>
    </source>
</evidence>